<feature type="domain" description="AB hydrolase-1" evidence="1">
    <location>
        <begin position="23"/>
        <end position="118"/>
    </location>
</feature>
<reference evidence="4" key="1">
    <citation type="journal article" date="2019" name="Int. J. Syst. Evol. Microbiol.">
        <title>The Global Catalogue of Microorganisms (GCM) 10K type strain sequencing project: providing services to taxonomists for standard genome sequencing and annotation.</title>
        <authorList>
            <consortium name="The Broad Institute Genomics Platform"/>
            <consortium name="The Broad Institute Genome Sequencing Center for Infectious Disease"/>
            <person name="Wu L."/>
            <person name="Ma J."/>
        </authorList>
    </citation>
    <scope>NUCLEOTIDE SEQUENCE [LARGE SCALE GENOMIC DNA]</scope>
    <source>
        <strain evidence="4">JCM 16950</strain>
    </source>
</reference>
<evidence type="ECO:0000259" key="1">
    <source>
        <dbReference type="Pfam" id="PF00561"/>
    </source>
</evidence>
<organism evidence="3 4">
    <name type="scientific">Microbacterium kribbense</name>
    <dbReference type="NCBI Taxonomy" id="433645"/>
    <lineage>
        <taxon>Bacteria</taxon>
        <taxon>Bacillati</taxon>
        <taxon>Actinomycetota</taxon>
        <taxon>Actinomycetes</taxon>
        <taxon>Micrococcales</taxon>
        <taxon>Microbacteriaceae</taxon>
        <taxon>Microbacterium</taxon>
    </lineage>
</organism>
<dbReference type="InterPro" id="IPR013595">
    <property type="entry name" value="Pept_S33_TAP-like_C"/>
</dbReference>
<dbReference type="Proteomes" id="UP001500540">
    <property type="component" value="Unassembled WGS sequence"/>
</dbReference>
<dbReference type="Pfam" id="PF00561">
    <property type="entry name" value="Abhydrolase_1"/>
    <property type="match status" value="1"/>
</dbReference>
<dbReference type="PANTHER" id="PTHR43433:SF5">
    <property type="entry name" value="AB HYDROLASE-1 DOMAIN-CONTAINING PROTEIN"/>
    <property type="match status" value="1"/>
</dbReference>
<dbReference type="Gene3D" id="3.40.50.1820">
    <property type="entry name" value="alpha/beta hydrolase"/>
    <property type="match status" value="1"/>
</dbReference>
<keyword evidence="4" id="KW-1185">Reference proteome</keyword>
<dbReference type="SUPFAM" id="SSF53474">
    <property type="entry name" value="alpha/beta-Hydrolases"/>
    <property type="match status" value="1"/>
</dbReference>
<dbReference type="InterPro" id="IPR029058">
    <property type="entry name" value="AB_hydrolase_fold"/>
</dbReference>
<evidence type="ECO:0000313" key="3">
    <source>
        <dbReference type="EMBL" id="GAA3761359.1"/>
    </source>
</evidence>
<dbReference type="Pfam" id="PF08386">
    <property type="entry name" value="Abhydrolase_4"/>
    <property type="match status" value="1"/>
</dbReference>
<protein>
    <recommendedName>
        <fullName evidence="5">Alpha/beta hydrolase</fullName>
    </recommendedName>
</protein>
<evidence type="ECO:0000313" key="4">
    <source>
        <dbReference type="Proteomes" id="UP001500540"/>
    </source>
</evidence>
<evidence type="ECO:0008006" key="5">
    <source>
        <dbReference type="Google" id="ProtNLM"/>
    </source>
</evidence>
<proteinExistence type="predicted"/>
<accession>A0ABP7GCB9</accession>
<dbReference type="InterPro" id="IPR050471">
    <property type="entry name" value="AB_hydrolase"/>
</dbReference>
<dbReference type="PANTHER" id="PTHR43433">
    <property type="entry name" value="HYDROLASE, ALPHA/BETA FOLD FAMILY PROTEIN"/>
    <property type="match status" value="1"/>
</dbReference>
<feature type="domain" description="Peptidase S33 tripeptidyl aminopeptidase-like C-terminal" evidence="2">
    <location>
        <begin position="162"/>
        <end position="220"/>
    </location>
</feature>
<dbReference type="RefSeq" id="WP_344781637.1">
    <property type="nucleotide sequence ID" value="NZ_BAABAF010000004.1"/>
</dbReference>
<evidence type="ECO:0000259" key="2">
    <source>
        <dbReference type="Pfam" id="PF08386"/>
    </source>
</evidence>
<gene>
    <name evidence="3" type="ORF">GCM10022240_12350</name>
</gene>
<comment type="caution">
    <text evidence="3">The sequence shown here is derived from an EMBL/GenBank/DDBJ whole genome shotgun (WGS) entry which is preliminary data.</text>
</comment>
<dbReference type="EMBL" id="BAABAF010000004">
    <property type="protein sequence ID" value="GAA3761359.1"/>
    <property type="molecule type" value="Genomic_DNA"/>
</dbReference>
<dbReference type="InterPro" id="IPR000073">
    <property type="entry name" value="AB_hydrolase_1"/>
</dbReference>
<sequence>MAQTQVLDPGGRAIPYVDEGRGPAVVLIPGRGLNSAYLATLAEMLTEADHRVVRIGSRRPAPDAPLTMHDLARDVVDVLDHLGIDDAWIGGHAFGGAVARTVALDHADRVDGVLLLGVQTATTGVAELPASLEGARDAQADALQDAALAATVLQEWAGLAPHVPVLVIQSSDDAVTPPANGEALRDSAPDRVSVVAVDGGGHFFAGTHPGAAAWAIEDYLDWD</sequence>
<name>A0ABP7GCB9_9MICO</name>